<evidence type="ECO:0000256" key="1">
    <source>
        <dbReference type="ARBA" id="ARBA00006484"/>
    </source>
</evidence>
<protein>
    <submittedName>
        <fullName evidence="3">NAD(P)-dependent dehydrogenase, short-chain alcohol dehydrogenase family</fullName>
    </submittedName>
</protein>
<evidence type="ECO:0000313" key="4">
    <source>
        <dbReference type="Proteomes" id="UP000198928"/>
    </source>
</evidence>
<dbReference type="RefSeq" id="WP_093849976.1">
    <property type="nucleotide sequence ID" value="NZ_FOSG01000008.1"/>
</dbReference>
<dbReference type="EMBL" id="FOSG01000008">
    <property type="protein sequence ID" value="SFK76119.1"/>
    <property type="molecule type" value="Genomic_DNA"/>
</dbReference>
<dbReference type="Gene3D" id="3.40.50.720">
    <property type="entry name" value="NAD(P)-binding Rossmann-like Domain"/>
    <property type="match status" value="1"/>
</dbReference>
<dbReference type="NCBIfam" id="NF004846">
    <property type="entry name" value="PRK06197.1"/>
    <property type="match status" value="1"/>
</dbReference>
<dbReference type="OrthoDB" id="4577644at2"/>
<dbReference type="Pfam" id="PF00106">
    <property type="entry name" value="adh_short"/>
    <property type="match status" value="1"/>
</dbReference>
<dbReference type="InterPro" id="IPR002347">
    <property type="entry name" value="SDR_fam"/>
</dbReference>
<dbReference type="SUPFAM" id="SSF51735">
    <property type="entry name" value="NAD(P)-binding Rossmann-fold domains"/>
    <property type="match status" value="1"/>
</dbReference>
<gene>
    <name evidence="3" type="ORF">SAMN05192584_108259</name>
</gene>
<accession>A0A1I4C758</accession>
<evidence type="ECO:0000313" key="3">
    <source>
        <dbReference type="EMBL" id="SFK76119.1"/>
    </source>
</evidence>
<organism evidence="3 4">
    <name type="scientific">Streptomyces pini</name>
    <dbReference type="NCBI Taxonomy" id="1520580"/>
    <lineage>
        <taxon>Bacteria</taxon>
        <taxon>Bacillati</taxon>
        <taxon>Actinomycetota</taxon>
        <taxon>Actinomycetes</taxon>
        <taxon>Kitasatosporales</taxon>
        <taxon>Streptomycetaceae</taxon>
        <taxon>Streptomyces</taxon>
    </lineage>
</organism>
<dbReference type="InterPro" id="IPR036291">
    <property type="entry name" value="NAD(P)-bd_dom_sf"/>
</dbReference>
<dbReference type="PRINTS" id="PR00081">
    <property type="entry name" value="GDHRDH"/>
</dbReference>
<keyword evidence="2" id="KW-0560">Oxidoreductase</keyword>
<reference evidence="4" key="1">
    <citation type="submission" date="2016-10" db="EMBL/GenBank/DDBJ databases">
        <authorList>
            <person name="Varghese N."/>
            <person name="Submissions S."/>
        </authorList>
    </citation>
    <scope>NUCLEOTIDE SEQUENCE [LARGE SCALE GENOMIC DNA]</scope>
    <source>
        <strain evidence="4">PL19</strain>
    </source>
</reference>
<comment type="similarity">
    <text evidence="1">Belongs to the short-chain dehydrogenases/reductases (SDR) family.</text>
</comment>
<proteinExistence type="inferred from homology"/>
<dbReference type="PANTHER" id="PTHR24320:SF148">
    <property type="entry name" value="NAD(P)-BINDING ROSSMANN-FOLD SUPERFAMILY PROTEIN"/>
    <property type="match status" value="1"/>
</dbReference>
<evidence type="ECO:0000256" key="2">
    <source>
        <dbReference type="ARBA" id="ARBA00023002"/>
    </source>
</evidence>
<dbReference type="PANTHER" id="PTHR24320">
    <property type="entry name" value="RETINOL DEHYDROGENASE"/>
    <property type="match status" value="1"/>
</dbReference>
<dbReference type="Proteomes" id="UP000198928">
    <property type="component" value="Unassembled WGS sequence"/>
</dbReference>
<name>A0A1I4C758_9ACTN</name>
<dbReference type="AlphaFoldDB" id="A0A1I4C758"/>
<sequence length="304" mass="32358">MATDQSKRWNTDLLPDLAGRTAVVTGANSGIGLTAADALARAGAHVVFAVRDVERGRAAAATVDGRTEVLRLDLADLSSVRGFAEGWQDRPLDLLINNAGVMMIPRRRTRDGFEMQFGTNHLGHFALTNLLLPHITDRVVTLASAAHRWGDARIRFDDPNLEAGYSPRGAYAQSKLANLLFTLELQRRLAESGSPVRALAAHPGYAATNLQSHAANPVARAVMRFGNRFLAQDDRAGALPTLYAATADLPGASYVGPDGVMEARGGPTLVGRSAAASDPVAARRLWAMSEEMTGVGFPVVPTGR</sequence>
<dbReference type="GO" id="GO:0016491">
    <property type="term" value="F:oxidoreductase activity"/>
    <property type="evidence" value="ECO:0007669"/>
    <property type="project" value="UniProtKB-KW"/>
</dbReference>
<keyword evidence="4" id="KW-1185">Reference proteome</keyword>